<evidence type="ECO:0000313" key="3">
    <source>
        <dbReference type="EMBL" id="SOJ56843.1"/>
    </source>
</evidence>
<name>A0A7Z7ING2_9MYCO</name>
<accession>A0A7Z7ING2</accession>
<evidence type="ECO:0000256" key="1">
    <source>
        <dbReference type="ARBA" id="ARBA00005995"/>
    </source>
</evidence>
<protein>
    <submittedName>
        <fullName evidence="3">Flavin-containing monoamine oxidase AofH</fullName>
        <ecNumber evidence="3">1.4.3.-</ecNumber>
    </submittedName>
</protein>
<evidence type="ECO:0000259" key="2">
    <source>
        <dbReference type="Pfam" id="PF01593"/>
    </source>
</evidence>
<keyword evidence="4" id="KW-1185">Reference proteome</keyword>
<dbReference type="RefSeq" id="WP_186244393.1">
    <property type="nucleotide sequence ID" value="NZ_OCTY01000002.1"/>
</dbReference>
<feature type="domain" description="Amine oxidase" evidence="2">
    <location>
        <begin position="2"/>
        <end position="145"/>
    </location>
</feature>
<dbReference type="EMBL" id="OCTY01000002">
    <property type="protein sequence ID" value="SOJ56843.1"/>
    <property type="molecule type" value="Genomic_DNA"/>
</dbReference>
<dbReference type="InterPro" id="IPR036188">
    <property type="entry name" value="FAD/NAD-bd_sf"/>
</dbReference>
<dbReference type="GO" id="GO:0016491">
    <property type="term" value="F:oxidoreductase activity"/>
    <property type="evidence" value="ECO:0007669"/>
    <property type="project" value="UniProtKB-KW"/>
</dbReference>
<dbReference type="SUPFAM" id="SSF51905">
    <property type="entry name" value="FAD/NAD(P)-binding domain"/>
    <property type="match status" value="1"/>
</dbReference>
<evidence type="ECO:0000313" key="4">
    <source>
        <dbReference type="Proteomes" id="UP000554965"/>
    </source>
</evidence>
<dbReference type="PANTHER" id="PTHR43563">
    <property type="entry name" value="AMINE OXIDASE"/>
    <property type="match status" value="1"/>
</dbReference>
<sequence>MIGGRTWTTYLDDGTQIDHGGAWFGPLQDRAYARAEEMGRTTYPTFYKGANILVRDGKVDRYEGPVPRIQPLKVVDVGRVILRMETMAKQLPLDAPWEARKARECDSITVGDWLNRNMVSNNARGMMSAVWSDAFGCDVSEVSLVSAPTNWAGSATMLGGAG</sequence>
<organism evidence="3 4">
    <name type="scientific">Mycobacterium simulans</name>
    <dbReference type="NCBI Taxonomy" id="627089"/>
    <lineage>
        <taxon>Bacteria</taxon>
        <taxon>Bacillati</taxon>
        <taxon>Actinomycetota</taxon>
        <taxon>Actinomycetes</taxon>
        <taxon>Mycobacteriales</taxon>
        <taxon>Mycobacteriaceae</taxon>
        <taxon>Mycobacterium</taxon>
    </lineage>
</organism>
<proteinExistence type="inferred from homology"/>
<dbReference type="Pfam" id="PF01593">
    <property type="entry name" value="Amino_oxidase"/>
    <property type="match status" value="1"/>
</dbReference>
<comment type="similarity">
    <text evidence="1">Belongs to the flavin monoamine oxidase family.</text>
</comment>
<dbReference type="InterPro" id="IPR050703">
    <property type="entry name" value="Flavin_MAO"/>
</dbReference>
<dbReference type="EC" id="1.4.3.-" evidence="3"/>
<dbReference type="Gene3D" id="3.90.660.10">
    <property type="match status" value="1"/>
</dbReference>
<dbReference type="InterPro" id="IPR002937">
    <property type="entry name" value="Amino_oxidase"/>
</dbReference>
<comment type="caution">
    <text evidence="3">The sequence shown here is derived from an EMBL/GenBank/DDBJ whole genome shotgun (WGS) entry which is preliminary data.</text>
</comment>
<keyword evidence="3" id="KW-0560">Oxidoreductase</keyword>
<dbReference type="AlphaFoldDB" id="A0A7Z7ING2"/>
<dbReference type="PANTHER" id="PTHR43563:SF1">
    <property type="entry name" value="AMINE OXIDASE [FLAVIN-CONTAINING] B"/>
    <property type="match status" value="1"/>
</dbReference>
<gene>
    <name evidence="3" type="primary">aofH_7</name>
    <name evidence="3" type="ORF">MSIMFB_04320</name>
</gene>
<reference evidence="3 4" key="1">
    <citation type="submission" date="2017-10" db="EMBL/GenBank/DDBJ databases">
        <authorList>
            <consortium name="Urmite Genomes"/>
        </authorList>
    </citation>
    <scope>NUCLEOTIDE SEQUENCE [LARGE SCALE GENOMIC DNA]</scope>
    <source>
        <strain evidence="3 4">FB-527</strain>
    </source>
</reference>
<dbReference type="Proteomes" id="UP000554965">
    <property type="component" value="Unassembled WGS sequence"/>
</dbReference>